<dbReference type="Gene3D" id="3.30.110.170">
    <property type="entry name" value="Protein of unknown function (DUF541), domain 1"/>
    <property type="match status" value="1"/>
</dbReference>
<dbReference type="RefSeq" id="WP_022923042.1">
    <property type="nucleotide sequence ID" value="NZ_BMLB01000003.1"/>
</dbReference>
<evidence type="ECO:0000313" key="1">
    <source>
        <dbReference type="EMBL" id="GGK66413.1"/>
    </source>
</evidence>
<dbReference type="Pfam" id="PF04402">
    <property type="entry name" value="SIMPL"/>
    <property type="match status" value="1"/>
</dbReference>
<organism evidence="1 2">
    <name type="scientific">Ornithinimicrobium pekingense</name>
    <dbReference type="NCBI Taxonomy" id="384677"/>
    <lineage>
        <taxon>Bacteria</taxon>
        <taxon>Bacillati</taxon>
        <taxon>Actinomycetota</taxon>
        <taxon>Actinomycetes</taxon>
        <taxon>Micrococcales</taxon>
        <taxon>Ornithinimicrobiaceae</taxon>
        <taxon>Ornithinimicrobium</taxon>
    </lineage>
</organism>
<comment type="caution">
    <text evidence="1">The sequence shown here is derived from an EMBL/GenBank/DDBJ whole genome shotgun (WGS) entry which is preliminary data.</text>
</comment>
<dbReference type="PANTHER" id="PTHR34387">
    <property type="entry name" value="SLR1258 PROTEIN"/>
    <property type="match status" value="1"/>
</dbReference>
<dbReference type="InterPro" id="IPR052022">
    <property type="entry name" value="26kDa_periplasmic_antigen"/>
</dbReference>
<protein>
    <recommendedName>
        <fullName evidence="3">DUF541 domain-containing protein</fullName>
    </recommendedName>
</protein>
<dbReference type="PANTHER" id="PTHR34387:SF1">
    <property type="entry name" value="PERIPLASMIC IMMUNOGENIC PROTEIN"/>
    <property type="match status" value="1"/>
</dbReference>
<evidence type="ECO:0008006" key="3">
    <source>
        <dbReference type="Google" id="ProtNLM"/>
    </source>
</evidence>
<dbReference type="Proteomes" id="UP000662111">
    <property type="component" value="Unassembled WGS sequence"/>
</dbReference>
<dbReference type="Gene3D" id="3.30.70.2970">
    <property type="entry name" value="Protein of unknown function (DUF541), domain 2"/>
    <property type="match status" value="1"/>
</dbReference>
<proteinExistence type="predicted"/>
<sequence>MTSQTLPQPPAVPGTVVVIGTGRAGAVPDTLVLDLQLEGHGASVAEAIEALTGASQASHDALPGVDLRTSGLGVHPRHDHQGTQVGHTAYQSLQLRAPDPSAAGNLVRRLGEVVGDALGVTGLRAELADTAELDRRAREAAFDDARGRAEQYAALAGRAVVGVLHVRELVDGPVQPFPRAEARMAAAGGPVVGPADHEVTATVEVTWQLGD</sequence>
<dbReference type="InterPro" id="IPR007497">
    <property type="entry name" value="SIMPL/DUF541"/>
</dbReference>
<evidence type="ECO:0000313" key="2">
    <source>
        <dbReference type="Proteomes" id="UP000662111"/>
    </source>
</evidence>
<dbReference type="EMBL" id="BMLB01000003">
    <property type="protein sequence ID" value="GGK66413.1"/>
    <property type="molecule type" value="Genomic_DNA"/>
</dbReference>
<reference evidence="2" key="1">
    <citation type="journal article" date="2019" name="Int. J. Syst. Evol. Microbiol.">
        <title>The Global Catalogue of Microorganisms (GCM) 10K type strain sequencing project: providing services to taxonomists for standard genome sequencing and annotation.</title>
        <authorList>
            <consortium name="The Broad Institute Genomics Platform"/>
            <consortium name="The Broad Institute Genome Sequencing Center for Infectious Disease"/>
            <person name="Wu L."/>
            <person name="Ma J."/>
        </authorList>
    </citation>
    <scope>NUCLEOTIDE SEQUENCE [LARGE SCALE GENOMIC DNA]</scope>
    <source>
        <strain evidence="2">CGMCC 1.5362</strain>
    </source>
</reference>
<name>A0ABQ2F6T5_9MICO</name>
<keyword evidence="2" id="KW-1185">Reference proteome</keyword>
<accession>A0ABQ2F6T5</accession>
<gene>
    <name evidence="1" type="ORF">GCM10011509_13370</name>
</gene>